<evidence type="ECO:0000256" key="5">
    <source>
        <dbReference type="ARBA" id="ARBA00023186"/>
    </source>
</evidence>
<dbReference type="RefSeq" id="XP_022082696.1">
    <property type="nucleotide sequence ID" value="XM_022227004.1"/>
</dbReference>
<name>A0A8B7XRU9_ACAPL</name>
<dbReference type="GO" id="GO:0001965">
    <property type="term" value="F:G-protein alpha-subunit binding"/>
    <property type="evidence" value="ECO:0007669"/>
    <property type="project" value="TreeGrafter"/>
</dbReference>
<accession>A0A8B7XRU9</accession>
<evidence type="ECO:0000256" key="4">
    <source>
        <dbReference type="ARBA" id="ARBA00022658"/>
    </source>
</evidence>
<dbReference type="KEGG" id="aplc:110974989"/>
<keyword evidence="3" id="KW-0963">Cytoplasm</keyword>
<evidence type="ECO:0000256" key="3">
    <source>
        <dbReference type="ARBA" id="ARBA00022490"/>
    </source>
</evidence>
<dbReference type="AlphaFoldDB" id="A0A8B7XRU9"/>
<reference evidence="8" key="1">
    <citation type="submission" date="2025-08" db="UniProtKB">
        <authorList>
            <consortium name="RefSeq"/>
        </authorList>
    </citation>
    <scope>IDENTIFICATION</scope>
</reference>
<proteinExistence type="inferred from homology"/>
<dbReference type="Gene3D" id="1.25.10.10">
    <property type="entry name" value="Leucine-rich Repeat Variant"/>
    <property type="match status" value="1"/>
</dbReference>
<dbReference type="OMA" id="NADPIFT"/>
<dbReference type="InterPro" id="IPR016024">
    <property type="entry name" value="ARM-type_fold"/>
</dbReference>
<dbReference type="InterPro" id="IPR019318">
    <property type="entry name" value="Gua_nucleotide_exch_fac_Ric8"/>
</dbReference>
<evidence type="ECO:0000313" key="8">
    <source>
        <dbReference type="RefSeq" id="XP_022082696.1"/>
    </source>
</evidence>
<keyword evidence="5" id="KW-0143">Chaperone</keyword>
<dbReference type="PANTHER" id="PTHR12425">
    <property type="entry name" value="SYNEMBRYN"/>
    <property type="match status" value="1"/>
</dbReference>
<feature type="compositionally biased region" description="Polar residues" evidence="6">
    <location>
        <begin position="210"/>
        <end position="234"/>
    </location>
</feature>
<feature type="compositionally biased region" description="Acidic residues" evidence="6">
    <location>
        <begin position="627"/>
        <end position="636"/>
    </location>
</feature>
<evidence type="ECO:0000313" key="7">
    <source>
        <dbReference type="Proteomes" id="UP000694845"/>
    </source>
</evidence>
<keyword evidence="7" id="KW-1185">Reference proteome</keyword>
<dbReference type="GeneID" id="110974989"/>
<sequence>MEALVISMIPAFEAGSEADICNKLQEFNKENAQTFFFPELGSETKKKFIGDILRSLEAGYNTECYCLCLEALRILSREAHHLYQLAQKEGILLLMRLAGLEENPVKYSDQVITEAEKCLCNLTYNSSQVQRMCQENDCVKYLMNRVRSYPSSKPQISSDIKFFDMRLLFLMTALCPQTRALVRKDYNGIELLIQVLESDVLGFPPAMPNPDTTAVQETEPQPPTESTSVASGSPSLEGEGTETNVGTAAVIDTVTDTMSELAKGTVADAAADAPTNTVTDKVTAATRDPLVVESVKLTTEQADLACEVFKALFNTVIHTKSKELETELEPGVLRRLGRACRCVLLSESVTPAKMEECHSQTINLMTCALPLACIQELTPEPRGGATGGDLLFEGRSTDAIVSILKFLEMRVDRAAAAKKLHVVEQLNPVLSALCVLSRTNRHIRRYLKKTVLPPLNKEQACNLPEEGGSLRNKLVRLMTNHSTDIKEVVADFLFILCKESVTRLIKYTGYGNAAGMLARRGLLAGGHGNRDYSSDDEDSDTEEYKDIRDEVNPVTGRVESERPNPMEGMTDEQKEVAAIELANMIHKITREGVVQPMSVSDDGKLIPMMDVVQKATMEANQQPAPDSSDDDDQDGN</sequence>
<evidence type="ECO:0000256" key="2">
    <source>
        <dbReference type="ARBA" id="ARBA00009049"/>
    </source>
</evidence>
<dbReference type="SUPFAM" id="SSF48371">
    <property type="entry name" value="ARM repeat"/>
    <property type="match status" value="1"/>
</dbReference>
<keyword evidence="4" id="KW-0344">Guanine-nucleotide releasing factor</keyword>
<feature type="region of interest" description="Disordered" evidence="6">
    <location>
        <begin position="614"/>
        <end position="636"/>
    </location>
</feature>
<evidence type="ECO:0000256" key="6">
    <source>
        <dbReference type="SAM" id="MobiDB-lite"/>
    </source>
</evidence>
<organism evidence="7 8">
    <name type="scientific">Acanthaster planci</name>
    <name type="common">Crown-of-thorns starfish</name>
    <dbReference type="NCBI Taxonomy" id="133434"/>
    <lineage>
        <taxon>Eukaryota</taxon>
        <taxon>Metazoa</taxon>
        <taxon>Echinodermata</taxon>
        <taxon>Eleutherozoa</taxon>
        <taxon>Asterozoa</taxon>
        <taxon>Asteroidea</taxon>
        <taxon>Valvatacea</taxon>
        <taxon>Valvatida</taxon>
        <taxon>Acanthasteridae</taxon>
        <taxon>Acanthaster</taxon>
    </lineage>
</organism>
<dbReference type="OrthoDB" id="5585685at2759"/>
<dbReference type="GO" id="GO:0005085">
    <property type="term" value="F:guanyl-nucleotide exchange factor activity"/>
    <property type="evidence" value="ECO:0007669"/>
    <property type="project" value="UniProtKB-KW"/>
</dbReference>
<dbReference type="Pfam" id="PF10165">
    <property type="entry name" value="Ric8"/>
    <property type="match status" value="2"/>
</dbReference>
<dbReference type="GO" id="GO:0005938">
    <property type="term" value="C:cell cortex"/>
    <property type="evidence" value="ECO:0007669"/>
    <property type="project" value="UniProtKB-SubCell"/>
</dbReference>
<evidence type="ECO:0000256" key="1">
    <source>
        <dbReference type="ARBA" id="ARBA00004544"/>
    </source>
</evidence>
<comment type="subcellular location">
    <subcellularLocation>
        <location evidence="1">Cytoplasm</location>
        <location evidence="1">Cell cortex</location>
    </subcellularLocation>
</comment>
<protein>
    <submittedName>
        <fullName evidence="8">Synembryn-A-like</fullName>
    </submittedName>
</protein>
<dbReference type="PRINTS" id="PR01802">
    <property type="entry name" value="SYNEMBRYN"/>
</dbReference>
<dbReference type="PANTHER" id="PTHR12425:SF5">
    <property type="entry name" value="SYNEMBRYN"/>
    <property type="match status" value="1"/>
</dbReference>
<dbReference type="GO" id="GO:0007186">
    <property type="term" value="P:G protein-coupled receptor signaling pathway"/>
    <property type="evidence" value="ECO:0007669"/>
    <property type="project" value="TreeGrafter"/>
</dbReference>
<dbReference type="Proteomes" id="UP000694845">
    <property type="component" value="Unplaced"/>
</dbReference>
<comment type="similarity">
    <text evidence="2">Belongs to the synembryn family.</text>
</comment>
<gene>
    <name evidence="8" type="primary">LOC110974989</name>
</gene>
<dbReference type="InterPro" id="IPR011989">
    <property type="entry name" value="ARM-like"/>
</dbReference>
<feature type="region of interest" description="Disordered" evidence="6">
    <location>
        <begin position="205"/>
        <end position="243"/>
    </location>
</feature>
<dbReference type="InterPro" id="IPR008376">
    <property type="entry name" value="Chaperone_Ric-8_A/B"/>
</dbReference>